<dbReference type="Proteomes" id="UP000662185">
    <property type="component" value="Unassembled WGS sequence"/>
</dbReference>
<keyword evidence="2" id="KW-1185">Reference proteome</keyword>
<reference evidence="2" key="1">
    <citation type="journal article" date="2020" name="ISME J.">
        <title>Comparative genomics reveals insights into cyanobacterial evolution and habitat adaptation.</title>
        <authorList>
            <person name="Chen M.Y."/>
            <person name="Teng W.K."/>
            <person name="Zhao L."/>
            <person name="Hu C.X."/>
            <person name="Zhou Y.K."/>
            <person name="Han B.P."/>
            <person name="Song L.R."/>
            <person name="Shu W.S."/>
        </authorList>
    </citation>
    <scope>NUCLEOTIDE SEQUENCE [LARGE SCALE GENOMIC DNA]</scope>
    <source>
        <strain evidence="2">FACHB-251</strain>
    </source>
</reference>
<dbReference type="EMBL" id="JACJQU010000010">
    <property type="protein sequence ID" value="MBD2295129.1"/>
    <property type="molecule type" value="Genomic_DNA"/>
</dbReference>
<sequence length="200" mass="23163">MTIPKPKCNPLEVPCDFNLKTWLEEQAQQLEKESSDNQLNYLLAHADDGVIWGKFQNGELITTTEPVKLFPECDFPTLRKETLQQCRIFGHKSEVMIWKTDGGFKARLIEDEEKTEFIPELQILWGTHGEHHPNGFTLLWDGSQGLQHAVPFTDIELEEKENGKLKNKVRLIVRHYIDYDDSGVARIYLSRLVDLTNKEI</sequence>
<protein>
    <submittedName>
        <fullName evidence="1">TIGR03984 family CRISPR-associated protein</fullName>
    </submittedName>
</protein>
<dbReference type="AlphaFoldDB" id="A0A927A1W7"/>
<accession>A0A927A1W7</accession>
<evidence type="ECO:0000313" key="2">
    <source>
        <dbReference type="Proteomes" id="UP000662185"/>
    </source>
</evidence>
<comment type="caution">
    <text evidence="1">The sequence shown here is derived from an EMBL/GenBank/DDBJ whole genome shotgun (WGS) entry which is preliminary data.</text>
</comment>
<dbReference type="InterPro" id="IPR023815">
    <property type="entry name" value="CRISPR-assoc_Csx19"/>
</dbReference>
<evidence type="ECO:0000313" key="1">
    <source>
        <dbReference type="EMBL" id="MBD2295129.1"/>
    </source>
</evidence>
<gene>
    <name evidence="1" type="ORF">H6G06_16985</name>
</gene>
<name>A0A927A1W7_9NOST</name>
<dbReference type="NCBIfam" id="TIGR03984">
    <property type="entry name" value="CRISPR-associated protein Csx19"/>
    <property type="match status" value="1"/>
</dbReference>
<proteinExistence type="predicted"/>
<organism evidence="1 2">
    <name type="scientific">Anabaena sphaerica FACHB-251</name>
    <dbReference type="NCBI Taxonomy" id="2692883"/>
    <lineage>
        <taxon>Bacteria</taxon>
        <taxon>Bacillati</taxon>
        <taxon>Cyanobacteriota</taxon>
        <taxon>Cyanophyceae</taxon>
        <taxon>Nostocales</taxon>
        <taxon>Nostocaceae</taxon>
        <taxon>Anabaena</taxon>
    </lineage>
</organism>
<dbReference type="RefSeq" id="WP_190562203.1">
    <property type="nucleotide sequence ID" value="NZ_JACJQU010000010.1"/>
</dbReference>